<evidence type="ECO:0000313" key="3">
    <source>
        <dbReference type="Proteomes" id="UP000030854"/>
    </source>
</evidence>
<feature type="compositionally biased region" description="Low complexity" evidence="1">
    <location>
        <begin position="597"/>
        <end position="617"/>
    </location>
</feature>
<feature type="compositionally biased region" description="Polar residues" evidence="1">
    <location>
        <begin position="45"/>
        <end position="60"/>
    </location>
</feature>
<gene>
    <name evidence="2" type="ORF">EV44_g5772</name>
</gene>
<dbReference type="Proteomes" id="UP000030854">
    <property type="component" value="Unassembled WGS sequence"/>
</dbReference>
<accession>A0A0B1PB86</accession>
<sequence length="796" mass="89702">MLQRSKSDRFSGNSHASPRSLDFDNQFRSSSHPIRDFEKNHERNQPTTNPIFDSFTQRNSPTDYFNMKSFKNNEDRRTFKSSKNETISVDIPPVLGRNTLFPTSHANSGAAQLGIPSFRLTSSKSLSSLRTKNHFHSPEVIKPIPSSYYSEKIGIALGSPTHCENLEMKIPLVSYGIRDSYVNDCYRQASPKDLKPKANRWKMFEDFFGGKRKKTAPVSAYYQYHGRPRPIIESKSGKRYSIVGKNNSSDNFRRKSVIRTTKKVTKIPTSKIINSSRVNSSPSKADGHNIKVSGSRNYVSLIDVDIPSTKMDRFSVMVKEVNQKSRTNCQPPLPKLNAYPENSKSVNEALMKNKDHDIRRNLTHVKKPSSSSSLRKPLNFPSFREKPPSLKGSPIQPTTVSHKIPTRKPSTCFSIPKNHSVDYRTNNKEDSGSLESKFLNKHYKSHSDTARFEHKNQLKPPVPKKDAQYPVLTIPKESFLDFGFSKLFLKDGYQDFFDSSPAAKQSDSVNFRRQNLNRSHGLLSPRSISSSESSLSSSTMASSIASPLSITPFTGHNEEMKFPTPPSSKTASTSYIPSSKSLKTHRTNSSMSNQSTKKSNFLKKSPSFSKSLESTKSCFKPSLSTQYNKPKPQQAPKLTPFPSITSSNPAKLAANAISSPLDAFTIATNEELERLTYQSAKEKKLKQQFRGGTYLEKKNRFKKPAFFGFQSYDPNVVMINSEQVRSRNSKSLDLTRKNGENYIRDTDSISDFPSWNPEKTPIVDLAAVSVARGIVAREYRKSNKAVIERVSVMNKF</sequence>
<feature type="region of interest" description="Disordered" evidence="1">
    <location>
        <begin position="1"/>
        <end position="60"/>
    </location>
</feature>
<feature type="compositionally biased region" description="Basic and acidic residues" evidence="1">
    <location>
        <begin position="33"/>
        <end position="44"/>
    </location>
</feature>
<reference evidence="2 3" key="1">
    <citation type="journal article" date="2014" name="BMC Genomics">
        <title>Adaptive genomic structural variation in the grape powdery mildew pathogen, Erysiphe necator.</title>
        <authorList>
            <person name="Jones L."/>
            <person name="Riaz S."/>
            <person name="Morales-Cruz A."/>
            <person name="Amrine K.C."/>
            <person name="McGuire B."/>
            <person name="Gubler W.D."/>
            <person name="Walker M.A."/>
            <person name="Cantu D."/>
        </authorList>
    </citation>
    <scope>NUCLEOTIDE SEQUENCE [LARGE SCALE GENOMIC DNA]</scope>
    <source>
        <strain evidence="3">c</strain>
    </source>
</reference>
<dbReference type="HOGENOM" id="CLU_353076_0_0_1"/>
<feature type="region of interest" description="Disordered" evidence="1">
    <location>
        <begin position="363"/>
        <end position="434"/>
    </location>
</feature>
<evidence type="ECO:0000256" key="1">
    <source>
        <dbReference type="SAM" id="MobiDB-lite"/>
    </source>
</evidence>
<organism evidence="2 3">
    <name type="scientific">Uncinula necator</name>
    <name type="common">Grape powdery mildew</name>
    <dbReference type="NCBI Taxonomy" id="52586"/>
    <lineage>
        <taxon>Eukaryota</taxon>
        <taxon>Fungi</taxon>
        <taxon>Dikarya</taxon>
        <taxon>Ascomycota</taxon>
        <taxon>Pezizomycotina</taxon>
        <taxon>Leotiomycetes</taxon>
        <taxon>Erysiphales</taxon>
        <taxon>Erysiphaceae</taxon>
        <taxon>Erysiphe</taxon>
    </lineage>
</organism>
<dbReference type="AlphaFoldDB" id="A0A0B1PB86"/>
<evidence type="ECO:0000313" key="2">
    <source>
        <dbReference type="EMBL" id="KHJ35513.1"/>
    </source>
</evidence>
<name>A0A0B1PB86_UNCNE</name>
<dbReference type="STRING" id="52586.A0A0B1PB86"/>
<dbReference type="EMBL" id="JNVN01000368">
    <property type="protein sequence ID" value="KHJ35513.1"/>
    <property type="molecule type" value="Genomic_DNA"/>
</dbReference>
<feature type="region of interest" description="Disordered" evidence="1">
    <location>
        <begin position="554"/>
        <end position="642"/>
    </location>
</feature>
<feature type="compositionally biased region" description="Basic and acidic residues" evidence="1">
    <location>
        <begin position="419"/>
        <end position="431"/>
    </location>
</feature>
<protein>
    <submittedName>
        <fullName evidence="2">Uncharacterized protein</fullName>
    </submittedName>
</protein>
<feature type="compositionally biased region" description="Polar residues" evidence="1">
    <location>
        <begin position="575"/>
        <end position="596"/>
    </location>
</feature>
<proteinExistence type="predicted"/>
<keyword evidence="3" id="KW-1185">Reference proteome</keyword>
<comment type="caution">
    <text evidence="2">The sequence shown here is derived from an EMBL/GenBank/DDBJ whole genome shotgun (WGS) entry which is preliminary data.</text>
</comment>